<keyword evidence="2 4" id="KW-0689">Ribosomal protein</keyword>
<evidence type="ECO:0000256" key="2">
    <source>
        <dbReference type="ARBA" id="ARBA00022980"/>
    </source>
</evidence>
<accession>V6M1P8</accession>
<dbReference type="Gene3D" id="3.90.470.10">
    <property type="entry name" value="Ribosomal protein L22/L17"/>
    <property type="match status" value="1"/>
</dbReference>
<evidence type="ECO:0000313" key="5">
    <source>
        <dbReference type="EMBL" id="EST47134.1"/>
    </source>
</evidence>
<gene>
    <name evidence="5" type="ORF">SS50377_12843</name>
    <name evidence="6" type="ORF">SS50377_20757</name>
</gene>
<dbReference type="InterPro" id="IPR001063">
    <property type="entry name" value="Ribosomal_uL22"/>
</dbReference>
<dbReference type="OrthoDB" id="10254664at2759"/>
<reference evidence="6" key="2">
    <citation type="submission" date="2020-12" db="EMBL/GenBank/DDBJ databases">
        <title>New Spironucleus salmonicida genome in near-complete chromosomes.</title>
        <authorList>
            <person name="Xu F."/>
            <person name="Kurt Z."/>
            <person name="Jimenez-Gonzalez A."/>
            <person name="Astvaldsson A."/>
            <person name="Andersson J.O."/>
            <person name="Svard S.G."/>
        </authorList>
    </citation>
    <scope>NUCLEOTIDE SEQUENCE</scope>
    <source>
        <strain evidence="6">ATCC 50377</strain>
    </source>
</reference>
<dbReference type="PANTHER" id="PTHR11593">
    <property type="entry name" value="60S RIBOSOMAL PROTEIN L17"/>
    <property type="match status" value="1"/>
</dbReference>
<evidence type="ECO:0000256" key="1">
    <source>
        <dbReference type="ARBA" id="ARBA00009451"/>
    </source>
</evidence>
<dbReference type="PANTHER" id="PTHR11593:SF10">
    <property type="entry name" value="60S RIBOSOMAL PROTEIN L17"/>
    <property type="match status" value="1"/>
</dbReference>
<dbReference type="EMBL" id="AUWU02000001">
    <property type="protein sequence ID" value="KAH0577405.1"/>
    <property type="molecule type" value="Genomic_DNA"/>
</dbReference>
<dbReference type="InterPro" id="IPR036394">
    <property type="entry name" value="Ribosomal_uL22_sf"/>
</dbReference>
<dbReference type="SUPFAM" id="SSF54843">
    <property type="entry name" value="Ribosomal protein L22"/>
    <property type="match status" value="1"/>
</dbReference>
<evidence type="ECO:0000313" key="7">
    <source>
        <dbReference type="Proteomes" id="UP000018208"/>
    </source>
</evidence>
<proteinExistence type="inferred from homology"/>
<dbReference type="VEuPathDB" id="GiardiaDB:SS50377_20757"/>
<evidence type="ECO:0000313" key="6">
    <source>
        <dbReference type="EMBL" id="KAH0577405.1"/>
    </source>
</evidence>
<protein>
    <submittedName>
        <fullName evidence="5">Ribosomal protein L17</fullName>
    </submittedName>
</protein>
<keyword evidence="3 4" id="KW-0687">Ribonucleoprotein</keyword>
<sequence>MVVKYAYVSGSDKVGKAKVDSCKVSYKNTHNTLFAIRGMSIPRAMKYLSNVLDHSEIVPFYKFHGGCSRHAEAKAWGINHGRFPEKSVAIVMDLLKQAAAHARAQHNVEDADLIVLDTFCGQAVGHRRRLYRAHGRVTAFNSQPCHCQIIVSPKKQGVAAEKALE</sequence>
<dbReference type="AlphaFoldDB" id="V6M1P8"/>
<dbReference type="Proteomes" id="UP000018208">
    <property type="component" value="Unassembled WGS sequence"/>
</dbReference>
<dbReference type="GO" id="GO:0022625">
    <property type="term" value="C:cytosolic large ribosomal subunit"/>
    <property type="evidence" value="ECO:0007669"/>
    <property type="project" value="TreeGrafter"/>
</dbReference>
<dbReference type="InterPro" id="IPR005721">
    <property type="entry name" value="Ribosomal_uL22_euk/arc"/>
</dbReference>
<dbReference type="GO" id="GO:0002181">
    <property type="term" value="P:cytoplasmic translation"/>
    <property type="evidence" value="ECO:0007669"/>
    <property type="project" value="TreeGrafter"/>
</dbReference>
<keyword evidence="7" id="KW-1185">Reference proteome</keyword>
<dbReference type="EMBL" id="KI546047">
    <property type="protein sequence ID" value="EST47134.1"/>
    <property type="molecule type" value="Genomic_DNA"/>
</dbReference>
<evidence type="ECO:0000256" key="4">
    <source>
        <dbReference type="RuleBase" id="RU004005"/>
    </source>
</evidence>
<dbReference type="Pfam" id="PF00237">
    <property type="entry name" value="Ribosomal_L22"/>
    <property type="match status" value="1"/>
</dbReference>
<evidence type="ECO:0000256" key="3">
    <source>
        <dbReference type="ARBA" id="ARBA00023274"/>
    </source>
</evidence>
<comment type="similarity">
    <text evidence="1 4">Belongs to the universal ribosomal protein uL22 family.</text>
</comment>
<name>V6M1P8_9EUKA</name>
<organism evidence="5">
    <name type="scientific">Spironucleus salmonicida</name>
    <dbReference type="NCBI Taxonomy" id="348837"/>
    <lineage>
        <taxon>Eukaryota</taxon>
        <taxon>Metamonada</taxon>
        <taxon>Diplomonadida</taxon>
        <taxon>Hexamitidae</taxon>
        <taxon>Hexamitinae</taxon>
        <taxon>Spironucleus</taxon>
    </lineage>
</organism>
<dbReference type="GO" id="GO:0003735">
    <property type="term" value="F:structural constituent of ribosome"/>
    <property type="evidence" value="ECO:0007669"/>
    <property type="project" value="InterPro"/>
</dbReference>
<dbReference type="NCBIfam" id="TIGR01038">
    <property type="entry name" value="uL22_arch_euk"/>
    <property type="match status" value="1"/>
</dbReference>
<reference evidence="5 6" key="1">
    <citation type="journal article" date="2014" name="PLoS Genet.">
        <title>The Genome of Spironucleus salmonicida Highlights a Fish Pathogen Adapted to Fluctuating Environments.</title>
        <authorList>
            <person name="Xu F."/>
            <person name="Jerlstrom-Hultqvist J."/>
            <person name="Einarsson E."/>
            <person name="Astvaldsson A."/>
            <person name="Svard S.G."/>
            <person name="Andersson J.O."/>
        </authorList>
    </citation>
    <scope>NUCLEOTIDE SEQUENCE</scope>
    <source>
        <strain evidence="6">ATCC 50377</strain>
    </source>
</reference>